<accession>A0AA39UGA3</accession>
<dbReference type="Proteomes" id="UP001175227">
    <property type="component" value="Unassembled WGS sequence"/>
</dbReference>
<evidence type="ECO:0000259" key="1">
    <source>
        <dbReference type="Pfam" id="PF06985"/>
    </source>
</evidence>
<protein>
    <recommendedName>
        <fullName evidence="1">Heterokaryon incompatibility domain-containing protein</fullName>
    </recommendedName>
</protein>
<dbReference type="InterPro" id="IPR010730">
    <property type="entry name" value="HET"/>
</dbReference>
<comment type="caution">
    <text evidence="2">The sequence shown here is derived from an EMBL/GenBank/DDBJ whole genome shotgun (WGS) entry which is preliminary data.</text>
</comment>
<dbReference type="EMBL" id="JAUEPR010000016">
    <property type="protein sequence ID" value="KAK0477675.1"/>
    <property type="molecule type" value="Genomic_DNA"/>
</dbReference>
<gene>
    <name evidence="2" type="ORF">IW261DRAFT_1566060</name>
</gene>
<keyword evidence="3" id="KW-1185">Reference proteome</keyword>
<evidence type="ECO:0000313" key="3">
    <source>
        <dbReference type="Proteomes" id="UP001175227"/>
    </source>
</evidence>
<evidence type="ECO:0000313" key="2">
    <source>
        <dbReference type="EMBL" id="KAK0477675.1"/>
    </source>
</evidence>
<sequence length="132" mass="14596">MSTIIFQISLESLARSGPLSVLDITPVATPGRFRLIDCAQCIHDRTLSIHEFPDFECTYAAISYIWCGNSVDESAVGVRFFVAGAEDGDPIGVDVLVHAALREGVKCIWLDRLCIMQTSNEDNSGRLDIYKR</sequence>
<proteinExistence type="predicted"/>
<reference evidence="2" key="1">
    <citation type="submission" date="2023-06" db="EMBL/GenBank/DDBJ databases">
        <authorList>
            <consortium name="Lawrence Berkeley National Laboratory"/>
            <person name="Ahrendt S."/>
            <person name="Sahu N."/>
            <person name="Indic B."/>
            <person name="Wong-Bajracharya J."/>
            <person name="Merenyi Z."/>
            <person name="Ke H.-M."/>
            <person name="Monk M."/>
            <person name="Kocsube S."/>
            <person name="Drula E."/>
            <person name="Lipzen A."/>
            <person name="Balint B."/>
            <person name="Henrissat B."/>
            <person name="Andreopoulos B."/>
            <person name="Martin F.M."/>
            <person name="Harder C.B."/>
            <person name="Rigling D."/>
            <person name="Ford K.L."/>
            <person name="Foster G.D."/>
            <person name="Pangilinan J."/>
            <person name="Papanicolaou A."/>
            <person name="Barry K."/>
            <person name="LaButti K."/>
            <person name="Viragh M."/>
            <person name="Koriabine M."/>
            <person name="Yan M."/>
            <person name="Riley R."/>
            <person name="Champramary S."/>
            <person name="Plett K.L."/>
            <person name="Tsai I.J."/>
            <person name="Slot J."/>
            <person name="Sipos G."/>
            <person name="Plett J."/>
            <person name="Nagy L.G."/>
            <person name="Grigoriev I.V."/>
        </authorList>
    </citation>
    <scope>NUCLEOTIDE SEQUENCE</scope>
    <source>
        <strain evidence="2">ICMP 16352</strain>
    </source>
</reference>
<feature type="domain" description="Heterokaryon incompatibility" evidence="1">
    <location>
        <begin position="59"/>
        <end position="123"/>
    </location>
</feature>
<dbReference type="Pfam" id="PF06985">
    <property type="entry name" value="HET"/>
    <property type="match status" value="1"/>
</dbReference>
<name>A0AA39UGA3_9AGAR</name>
<dbReference type="AlphaFoldDB" id="A0AA39UGA3"/>
<organism evidence="2 3">
    <name type="scientific">Armillaria novae-zelandiae</name>
    <dbReference type="NCBI Taxonomy" id="153914"/>
    <lineage>
        <taxon>Eukaryota</taxon>
        <taxon>Fungi</taxon>
        <taxon>Dikarya</taxon>
        <taxon>Basidiomycota</taxon>
        <taxon>Agaricomycotina</taxon>
        <taxon>Agaricomycetes</taxon>
        <taxon>Agaricomycetidae</taxon>
        <taxon>Agaricales</taxon>
        <taxon>Marasmiineae</taxon>
        <taxon>Physalacriaceae</taxon>
        <taxon>Armillaria</taxon>
    </lineage>
</organism>